<evidence type="ECO:0000313" key="2">
    <source>
        <dbReference type="EMBL" id="TWU08691.1"/>
    </source>
</evidence>
<dbReference type="InterPro" id="IPR023614">
    <property type="entry name" value="Porin_dom_sf"/>
</dbReference>
<dbReference type="Proteomes" id="UP000320735">
    <property type="component" value="Unassembled WGS sequence"/>
</dbReference>
<name>A0A5C6BB66_9PLAN</name>
<proteinExistence type="predicted"/>
<evidence type="ECO:0000256" key="1">
    <source>
        <dbReference type="SAM" id="SignalP"/>
    </source>
</evidence>
<reference evidence="2 3" key="1">
    <citation type="submission" date="2019-02" db="EMBL/GenBank/DDBJ databases">
        <title>Deep-cultivation of Planctomycetes and their phenomic and genomic characterization uncovers novel biology.</title>
        <authorList>
            <person name="Wiegand S."/>
            <person name="Jogler M."/>
            <person name="Boedeker C."/>
            <person name="Pinto D."/>
            <person name="Vollmers J."/>
            <person name="Rivas-Marin E."/>
            <person name="Kohn T."/>
            <person name="Peeters S.H."/>
            <person name="Heuer A."/>
            <person name="Rast P."/>
            <person name="Oberbeckmann S."/>
            <person name="Bunk B."/>
            <person name="Jeske O."/>
            <person name="Meyerdierks A."/>
            <person name="Storesund J.E."/>
            <person name="Kallscheuer N."/>
            <person name="Luecker S."/>
            <person name="Lage O.M."/>
            <person name="Pohl T."/>
            <person name="Merkel B.J."/>
            <person name="Hornburger P."/>
            <person name="Mueller R.-W."/>
            <person name="Bruemmer F."/>
            <person name="Labrenz M."/>
            <person name="Spormann A.M."/>
            <person name="Op Den Camp H."/>
            <person name="Overmann J."/>
            <person name="Amann R."/>
            <person name="Jetten M.S.M."/>
            <person name="Mascher T."/>
            <person name="Medema M.H."/>
            <person name="Devos D.P."/>
            <person name="Kaster A.-K."/>
            <person name="Ovreas L."/>
            <person name="Rohde M."/>
            <person name="Galperin M.Y."/>
            <person name="Jogler C."/>
        </authorList>
    </citation>
    <scope>NUCLEOTIDE SEQUENCE [LARGE SCALE GENOMIC DNA]</scope>
    <source>
        <strain evidence="2 3">CA54</strain>
    </source>
</reference>
<keyword evidence="1" id="KW-0732">Signal</keyword>
<feature type="signal peptide" evidence="1">
    <location>
        <begin position="1"/>
        <end position="19"/>
    </location>
</feature>
<comment type="caution">
    <text evidence="2">The sequence shown here is derived from an EMBL/GenBank/DDBJ whole genome shotgun (WGS) entry which is preliminary data.</text>
</comment>
<sequence precursor="true">MRICVLVMAVCLFSVPAFGETPPNSEQNDRVMPVSFNSYFQEPTCQSCTSDGFLGCGNGCDSCCRERHYLFPQSDSGFNVYGWLDAGFIGNTSSPTSKFNGPYNAVDRSNEAMFNQFYIVGEKSLPQCGTGLGLRVDYLYGEDYLLAESAGLERRPDGAPRWNPEYYGSAFPQAFASVGNQDLSLQVGHFYSVVGYEGVMAPGNFFYSKSYSYQFAGPFTHWGGQVNWNVDESWTVQAGLTNGWDTLDRTSDSVGFVGKIKYTDVNSGLWTSFAIVTGKEFNNLAGLNIQPDFTNRTRYSWLVGVPINCKTEYIFHHWLGIQEDGTPDGDRADWYGIDQYLLYTISQSWQAGLRFEWFRDEDGTRIGLNRPSNPNTPPFPGNVYSLSAGVNWKPTENFVLRPEIRADWYDGSALRQPFNDGVDDNQLMLGFDAILLF</sequence>
<dbReference type="Gene3D" id="2.40.160.10">
    <property type="entry name" value="Porin"/>
    <property type="match status" value="1"/>
</dbReference>
<dbReference type="EMBL" id="SJPP01000002">
    <property type="protein sequence ID" value="TWU08691.1"/>
    <property type="molecule type" value="Genomic_DNA"/>
</dbReference>
<accession>A0A5C6BB66</accession>
<dbReference type="SUPFAM" id="SSF56935">
    <property type="entry name" value="Porins"/>
    <property type="match status" value="1"/>
</dbReference>
<evidence type="ECO:0008006" key="4">
    <source>
        <dbReference type="Google" id="ProtNLM"/>
    </source>
</evidence>
<dbReference type="InterPro" id="IPR011486">
    <property type="entry name" value="BBP2"/>
</dbReference>
<feature type="chain" id="PRO_5022709308" description="Porin" evidence="1">
    <location>
        <begin position="20"/>
        <end position="437"/>
    </location>
</feature>
<evidence type="ECO:0000313" key="3">
    <source>
        <dbReference type="Proteomes" id="UP000320735"/>
    </source>
</evidence>
<dbReference type="AlphaFoldDB" id="A0A5C6BB66"/>
<gene>
    <name evidence="2" type="ORF">CA54_39270</name>
</gene>
<keyword evidence="3" id="KW-1185">Reference proteome</keyword>
<dbReference type="Pfam" id="PF07642">
    <property type="entry name" value="BBP2"/>
    <property type="match status" value="1"/>
</dbReference>
<organism evidence="2 3">
    <name type="scientific">Symmachiella macrocystis</name>
    <dbReference type="NCBI Taxonomy" id="2527985"/>
    <lineage>
        <taxon>Bacteria</taxon>
        <taxon>Pseudomonadati</taxon>
        <taxon>Planctomycetota</taxon>
        <taxon>Planctomycetia</taxon>
        <taxon>Planctomycetales</taxon>
        <taxon>Planctomycetaceae</taxon>
        <taxon>Symmachiella</taxon>
    </lineage>
</organism>
<protein>
    <recommendedName>
        <fullName evidence="4">Porin</fullName>
    </recommendedName>
</protein>
<dbReference type="OrthoDB" id="9775763at2"/>